<protein>
    <submittedName>
        <fullName evidence="3">NYN domain-containing protein</fullName>
    </submittedName>
</protein>
<dbReference type="PANTHER" id="PTHR35458:SF8">
    <property type="entry name" value="SLR0650 PROTEIN"/>
    <property type="match status" value="1"/>
</dbReference>
<feature type="compositionally biased region" description="Low complexity" evidence="1">
    <location>
        <begin position="269"/>
        <end position="278"/>
    </location>
</feature>
<feature type="compositionally biased region" description="Polar residues" evidence="1">
    <location>
        <begin position="343"/>
        <end position="353"/>
    </location>
</feature>
<dbReference type="Pfam" id="PF01936">
    <property type="entry name" value="NYN"/>
    <property type="match status" value="1"/>
</dbReference>
<keyword evidence="4" id="KW-1185">Reference proteome</keyword>
<feature type="compositionally biased region" description="Low complexity" evidence="1">
    <location>
        <begin position="194"/>
        <end position="210"/>
    </location>
</feature>
<sequence>MMERTQIYVDTSYLLASFYNSWDDGARPQLDLDLPEVVAILDRMATEQLKQPVHRQFWYDGIPESGPHRYQRALRYEPGVQLRAGQLIELGDRRTQKAVDTRLVADMVSAALRGLVSDIILVSGDADMLPGVEEAVNAGIRVHLYGFSLDSMSKPLRFACDTTTILDPREDFRDTMRLQILEGPIAPSVPGSVDANPPSAAPSDNSSTDPGAPATADPSGARSPAPSTATSAAPSGTTNGHGEDNEDYRDRDLSEDTAQPSPLQGTVDAVQAAQAAQATGSTPPRQRKQGTPGASTPGTTGTPGTGSSPGARGGASTSTEHGKAPNTQAQAPSTAGHNGGQAERTNQRPTPNSLPKVAPSPSMMAPRRKLRSRYVPVPNEVWTSSGTQNPFEIGQQYAVWWFKNGASESQRNEAHLLTGGVLPSEIDHPLLRFACDVLHEYTLSEFQRVELRDGFHTGIREIMLGSLK</sequence>
<dbReference type="EMBL" id="QHCV01000095">
    <property type="protein sequence ID" value="RAV31434.1"/>
    <property type="molecule type" value="Genomic_DNA"/>
</dbReference>
<dbReference type="InterPro" id="IPR047140">
    <property type="entry name" value="LabA"/>
</dbReference>
<accession>A0A364V469</accession>
<evidence type="ECO:0000259" key="2">
    <source>
        <dbReference type="Pfam" id="PF01936"/>
    </source>
</evidence>
<feature type="domain" description="NYN" evidence="2">
    <location>
        <begin position="5"/>
        <end position="166"/>
    </location>
</feature>
<reference evidence="3 4" key="1">
    <citation type="journal article" date="2018" name="Syst. Appl. Microbiol.">
        <title>Corynebacterium heidelbergense sp. nov., isolated from the preen glands of Egyptian geese (Alopochen aegyptiacus).</title>
        <authorList>
            <person name="Braun M.S."/>
            <person name="Wang E."/>
            <person name="Zimmermann S."/>
            <person name="Wink M."/>
        </authorList>
    </citation>
    <scope>NUCLEOTIDE SEQUENCE [LARGE SCALE GENOMIC DNA]</scope>
    <source>
        <strain evidence="3 4">647</strain>
    </source>
</reference>
<dbReference type="AlphaFoldDB" id="A0A364V469"/>
<feature type="compositionally biased region" description="Polar residues" evidence="1">
    <location>
        <begin position="325"/>
        <end position="336"/>
    </location>
</feature>
<dbReference type="GO" id="GO:0004540">
    <property type="term" value="F:RNA nuclease activity"/>
    <property type="evidence" value="ECO:0007669"/>
    <property type="project" value="InterPro"/>
</dbReference>
<feature type="region of interest" description="Disordered" evidence="1">
    <location>
        <begin position="185"/>
        <end position="368"/>
    </location>
</feature>
<evidence type="ECO:0000313" key="4">
    <source>
        <dbReference type="Proteomes" id="UP000251577"/>
    </source>
</evidence>
<proteinExistence type="predicted"/>
<name>A0A364V469_9CORY</name>
<comment type="caution">
    <text evidence="3">The sequence shown here is derived from an EMBL/GenBank/DDBJ whole genome shotgun (WGS) entry which is preliminary data.</text>
</comment>
<evidence type="ECO:0000313" key="3">
    <source>
        <dbReference type="EMBL" id="RAV31434.1"/>
    </source>
</evidence>
<feature type="compositionally biased region" description="Low complexity" evidence="1">
    <location>
        <begin position="290"/>
        <end position="319"/>
    </location>
</feature>
<dbReference type="RefSeq" id="WP_113631272.1">
    <property type="nucleotide sequence ID" value="NZ_QHCV01000095.1"/>
</dbReference>
<feature type="compositionally biased region" description="Low complexity" evidence="1">
    <location>
        <begin position="218"/>
        <end position="238"/>
    </location>
</feature>
<dbReference type="InterPro" id="IPR021139">
    <property type="entry name" value="NYN"/>
</dbReference>
<gene>
    <name evidence="3" type="ORF">DLJ54_08355</name>
</gene>
<organism evidence="3 4">
    <name type="scientific">Corynebacterium heidelbergense</name>
    <dbReference type="NCBI Taxonomy" id="2055947"/>
    <lineage>
        <taxon>Bacteria</taxon>
        <taxon>Bacillati</taxon>
        <taxon>Actinomycetota</taxon>
        <taxon>Actinomycetes</taxon>
        <taxon>Mycobacteriales</taxon>
        <taxon>Corynebacteriaceae</taxon>
        <taxon>Corynebacterium</taxon>
    </lineage>
</organism>
<dbReference type="PANTHER" id="PTHR35458">
    <property type="entry name" value="SLR0755 PROTEIN"/>
    <property type="match status" value="1"/>
</dbReference>
<dbReference type="Proteomes" id="UP000251577">
    <property type="component" value="Unassembled WGS sequence"/>
</dbReference>
<dbReference type="Gene3D" id="3.40.50.1010">
    <property type="entry name" value="5'-nuclease"/>
    <property type="match status" value="1"/>
</dbReference>
<evidence type="ECO:0000256" key="1">
    <source>
        <dbReference type="SAM" id="MobiDB-lite"/>
    </source>
</evidence>